<name>A0ABS6TGT3_9ENTE</name>
<dbReference type="InterPro" id="IPR050090">
    <property type="entry name" value="Tyrosine_recombinase_XerCD"/>
</dbReference>
<evidence type="ECO:0000259" key="5">
    <source>
        <dbReference type="PROSITE" id="PS51900"/>
    </source>
</evidence>
<proteinExistence type="inferred from homology"/>
<dbReference type="InterPro" id="IPR002104">
    <property type="entry name" value="Integrase_catalytic"/>
</dbReference>
<keyword evidence="7" id="KW-1185">Reference proteome</keyword>
<protein>
    <submittedName>
        <fullName evidence="6">Site-specific integrase</fullName>
    </submittedName>
</protein>
<dbReference type="PANTHER" id="PTHR30349">
    <property type="entry name" value="PHAGE INTEGRASE-RELATED"/>
    <property type="match status" value="1"/>
</dbReference>
<dbReference type="CDD" id="cd01189">
    <property type="entry name" value="INT_ICEBs1_C_like"/>
    <property type="match status" value="1"/>
</dbReference>
<dbReference type="RefSeq" id="WP_218327307.1">
    <property type="nucleotide sequence ID" value="NZ_JAHUZB010000007.1"/>
</dbReference>
<comment type="similarity">
    <text evidence="1">Belongs to the 'phage' integrase family.</text>
</comment>
<evidence type="ECO:0000256" key="3">
    <source>
        <dbReference type="PROSITE-ProRule" id="PRU01248"/>
    </source>
</evidence>
<comment type="caution">
    <text evidence="6">The sequence shown here is derived from an EMBL/GenBank/DDBJ whole genome shotgun (WGS) entry which is preliminary data.</text>
</comment>
<sequence length="369" mass="42755">MSRRGENIYKRKDGRWEGRFIKGRREDNKIKYGYIYGKTYHEVKNKLYIFKAKYQNLRETNGDSVMPLISWGKYWLASIQDSVKQSTFASYEYKLTAYVYPSVGDYPLNELNKIQFQELITTWQKKGISNASIHVIYRLLNQCLNAAVERGDLTVNPCNQIQLPKIRRRRISSLSRGQQKEIEAAANQISGKGRLAVQLGLSAGLRIGEIAALRWEDVDFEKRLLRINYTYQRINSLSDKNNTKLYYTESKSDASTRLIPMTKKLLDQLKYYKKKSDSYYVLETQGKPCEPRLLTYHFHKIRDLAGLNHVHFHQLRHTFATRCIEKNADIASVSALLGHASTQMTLDTYADAMLEQRIQVIATLDQKGA</sequence>
<dbReference type="PROSITE" id="PS51900">
    <property type="entry name" value="CB"/>
    <property type="match status" value="1"/>
</dbReference>
<dbReference type="Proteomes" id="UP000774130">
    <property type="component" value="Unassembled WGS sequence"/>
</dbReference>
<reference evidence="6 7" key="1">
    <citation type="submission" date="2021-06" db="EMBL/GenBank/DDBJ databases">
        <title>Enterococcus alishanensis sp. nov., a novel lactic acid bacterium isolated from fresh coffee beans.</title>
        <authorList>
            <person name="Chen Y.-S."/>
        </authorList>
    </citation>
    <scope>NUCLEOTIDE SEQUENCE [LARGE SCALE GENOMIC DNA]</scope>
    <source>
        <strain evidence="6 7">ALS3</strain>
    </source>
</reference>
<evidence type="ECO:0000256" key="1">
    <source>
        <dbReference type="ARBA" id="ARBA00008857"/>
    </source>
</evidence>
<dbReference type="Pfam" id="PF00589">
    <property type="entry name" value="Phage_integrase"/>
    <property type="match status" value="1"/>
</dbReference>
<dbReference type="InterPro" id="IPR044068">
    <property type="entry name" value="CB"/>
</dbReference>
<dbReference type="InterPro" id="IPR004107">
    <property type="entry name" value="Integrase_SAM-like_N"/>
</dbReference>
<accession>A0ABS6TGT3</accession>
<keyword evidence="2 3" id="KW-0238">DNA-binding</keyword>
<feature type="domain" description="Tyr recombinase" evidence="4">
    <location>
        <begin position="169"/>
        <end position="363"/>
    </location>
</feature>
<dbReference type="EMBL" id="JAHUZB010000007">
    <property type="protein sequence ID" value="MBV7392095.1"/>
    <property type="molecule type" value="Genomic_DNA"/>
</dbReference>
<evidence type="ECO:0000259" key="4">
    <source>
        <dbReference type="PROSITE" id="PS51898"/>
    </source>
</evidence>
<gene>
    <name evidence="6" type="ORF">KUA55_15540</name>
</gene>
<dbReference type="PANTHER" id="PTHR30349:SF41">
    <property type="entry name" value="INTEGRASE_RECOMBINASE PROTEIN MJ0367-RELATED"/>
    <property type="match status" value="1"/>
</dbReference>
<evidence type="ECO:0000256" key="2">
    <source>
        <dbReference type="ARBA" id="ARBA00023125"/>
    </source>
</evidence>
<evidence type="ECO:0000313" key="6">
    <source>
        <dbReference type="EMBL" id="MBV7392095.1"/>
    </source>
</evidence>
<evidence type="ECO:0000313" key="7">
    <source>
        <dbReference type="Proteomes" id="UP000774130"/>
    </source>
</evidence>
<organism evidence="6 7">
    <name type="scientific">Enterococcus alishanensis</name>
    <dbReference type="NCBI Taxonomy" id="1303817"/>
    <lineage>
        <taxon>Bacteria</taxon>
        <taxon>Bacillati</taxon>
        <taxon>Bacillota</taxon>
        <taxon>Bacilli</taxon>
        <taxon>Lactobacillales</taxon>
        <taxon>Enterococcaceae</taxon>
        <taxon>Enterococcus</taxon>
    </lineage>
</organism>
<feature type="domain" description="Core-binding (CB)" evidence="5">
    <location>
        <begin position="66"/>
        <end position="148"/>
    </location>
</feature>
<dbReference type="Pfam" id="PF14659">
    <property type="entry name" value="Phage_int_SAM_3"/>
    <property type="match status" value="1"/>
</dbReference>
<dbReference type="PROSITE" id="PS51898">
    <property type="entry name" value="TYR_RECOMBINASE"/>
    <property type="match status" value="1"/>
</dbReference>